<protein>
    <submittedName>
        <fullName evidence="5">ArsR family transcriptional regulator</fullName>
    </submittedName>
</protein>
<dbReference type="InterPro" id="IPR051011">
    <property type="entry name" value="Metal_resp_trans_reg"/>
</dbReference>
<dbReference type="NCBIfam" id="NF033788">
    <property type="entry name" value="HTH_metalloreg"/>
    <property type="match status" value="1"/>
</dbReference>
<evidence type="ECO:0000256" key="2">
    <source>
        <dbReference type="ARBA" id="ARBA00023125"/>
    </source>
</evidence>
<evidence type="ECO:0000256" key="1">
    <source>
        <dbReference type="ARBA" id="ARBA00023015"/>
    </source>
</evidence>
<sequence>MKPVALDDMKRHAGHMASRLKQMSHPDRLLMLCRMDEGEVSVNELVALTGLSQSGVSQHLAQLRAQDLVQVRIDAQTRWYRLKDPIVAGIIHAMCALCDGDAHRACRVVDEQGG</sequence>
<dbReference type="EMBL" id="SACO01000004">
    <property type="protein sequence ID" value="RVU05696.1"/>
    <property type="molecule type" value="Genomic_DNA"/>
</dbReference>
<dbReference type="SMART" id="SM00418">
    <property type="entry name" value="HTH_ARSR"/>
    <property type="match status" value="1"/>
</dbReference>
<reference evidence="5 6" key="1">
    <citation type="submission" date="2019-01" db="EMBL/GenBank/DDBJ databases">
        <authorList>
            <person name="Chen W.-M."/>
        </authorList>
    </citation>
    <scope>NUCLEOTIDE SEQUENCE [LARGE SCALE GENOMIC DNA]</scope>
    <source>
        <strain evidence="5 6">FSY-9</strain>
    </source>
</reference>
<dbReference type="InterPro" id="IPR011991">
    <property type="entry name" value="ArsR-like_HTH"/>
</dbReference>
<dbReference type="Gene3D" id="1.10.10.10">
    <property type="entry name" value="Winged helix-like DNA-binding domain superfamily/Winged helix DNA-binding domain"/>
    <property type="match status" value="1"/>
</dbReference>
<organism evidence="5 6">
    <name type="scientific">Novosphingobium umbonatum</name>
    <dbReference type="NCBI Taxonomy" id="1908524"/>
    <lineage>
        <taxon>Bacteria</taxon>
        <taxon>Pseudomonadati</taxon>
        <taxon>Pseudomonadota</taxon>
        <taxon>Alphaproteobacteria</taxon>
        <taxon>Sphingomonadales</taxon>
        <taxon>Sphingomonadaceae</taxon>
        <taxon>Novosphingobium</taxon>
    </lineage>
</organism>
<proteinExistence type="predicted"/>
<dbReference type="PRINTS" id="PR00778">
    <property type="entry name" value="HTHARSR"/>
</dbReference>
<keyword evidence="1" id="KW-0805">Transcription regulation</keyword>
<gene>
    <name evidence="5" type="ORF">EOE18_06800</name>
</gene>
<evidence type="ECO:0000259" key="4">
    <source>
        <dbReference type="PROSITE" id="PS50987"/>
    </source>
</evidence>
<name>A0A3S2Y847_9SPHN</name>
<dbReference type="RefSeq" id="WP_127707583.1">
    <property type="nucleotide sequence ID" value="NZ_SACO01000004.1"/>
</dbReference>
<feature type="domain" description="HTH arsR-type" evidence="4">
    <location>
        <begin position="6"/>
        <end position="102"/>
    </location>
</feature>
<dbReference type="Pfam" id="PF01022">
    <property type="entry name" value="HTH_5"/>
    <property type="match status" value="1"/>
</dbReference>
<evidence type="ECO:0000256" key="3">
    <source>
        <dbReference type="ARBA" id="ARBA00023163"/>
    </source>
</evidence>
<keyword evidence="6" id="KW-1185">Reference proteome</keyword>
<dbReference type="GO" id="GO:0003677">
    <property type="term" value="F:DNA binding"/>
    <property type="evidence" value="ECO:0007669"/>
    <property type="project" value="UniProtKB-KW"/>
</dbReference>
<dbReference type="InterPro" id="IPR036388">
    <property type="entry name" value="WH-like_DNA-bd_sf"/>
</dbReference>
<evidence type="ECO:0000313" key="5">
    <source>
        <dbReference type="EMBL" id="RVU05696.1"/>
    </source>
</evidence>
<dbReference type="InterPro" id="IPR001845">
    <property type="entry name" value="HTH_ArsR_DNA-bd_dom"/>
</dbReference>
<dbReference type="OrthoDB" id="194599at2"/>
<evidence type="ECO:0000313" key="6">
    <source>
        <dbReference type="Proteomes" id="UP000282837"/>
    </source>
</evidence>
<dbReference type="CDD" id="cd00090">
    <property type="entry name" value="HTH_ARSR"/>
    <property type="match status" value="1"/>
</dbReference>
<keyword evidence="3" id="KW-0804">Transcription</keyword>
<dbReference type="GO" id="GO:0003700">
    <property type="term" value="F:DNA-binding transcription factor activity"/>
    <property type="evidence" value="ECO:0007669"/>
    <property type="project" value="InterPro"/>
</dbReference>
<dbReference type="PANTHER" id="PTHR43132:SF6">
    <property type="entry name" value="HTH-TYPE TRANSCRIPTIONAL REPRESSOR CZRA"/>
    <property type="match status" value="1"/>
</dbReference>
<dbReference type="PROSITE" id="PS50987">
    <property type="entry name" value="HTH_ARSR_2"/>
    <property type="match status" value="1"/>
</dbReference>
<dbReference type="SUPFAM" id="SSF46785">
    <property type="entry name" value="Winged helix' DNA-binding domain"/>
    <property type="match status" value="1"/>
</dbReference>
<dbReference type="Proteomes" id="UP000282837">
    <property type="component" value="Unassembled WGS sequence"/>
</dbReference>
<dbReference type="AlphaFoldDB" id="A0A3S2Y847"/>
<dbReference type="PANTHER" id="PTHR43132">
    <property type="entry name" value="ARSENICAL RESISTANCE OPERON REPRESSOR ARSR-RELATED"/>
    <property type="match status" value="1"/>
</dbReference>
<keyword evidence="2" id="KW-0238">DNA-binding</keyword>
<comment type="caution">
    <text evidence="5">The sequence shown here is derived from an EMBL/GenBank/DDBJ whole genome shotgun (WGS) entry which is preliminary data.</text>
</comment>
<accession>A0A3S2Y847</accession>
<dbReference type="InterPro" id="IPR036390">
    <property type="entry name" value="WH_DNA-bd_sf"/>
</dbReference>